<dbReference type="NCBIfam" id="TIGR01730">
    <property type="entry name" value="RND_mfp"/>
    <property type="match status" value="1"/>
</dbReference>
<dbReference type="AlphaFoldDB" id="A0A0G3BQ36"/>
<dbReference type="EMBL" id="CP011371">
    <property type="protein sequence ID" value="AKJ30098.1"/>
    <property type="molecule type" value="Genomic_DNA"/>
</dbReference>
<organism evidence="5 6">
    <name type="scientific">Caldimonas brevitalea</name>
    <dbReference type="NCBI Taxonomy" id="413882"/>
    <lineage>
        <taxon>Bacteria</taxon>
        <taxon>Pseudomonadati</taxon>
        <taxon>Pseudomonadota</taxon>
        <taxon>Betaproteobacteria</taxon>
        <taxon>Burkholderiales</taxon>
        <taxon>Sphaerotilaceae</taxon>
        <taxon>Caldimonas</taxon>
    </lineage>
</organism>
<feature type="signal peptide" evidence="3">
    <location>
        <begin position="1"/>
        <end position="27"/>
    </location>
</feature>
<dbReference type="SUPFAM" id="SSF111369">
    <property type="entry name" value="HlyD-like secretion proteins"/>
    <property type="match status" value="1"/>
</dbReference>
<evidence type="ECO:0000313" key="6">
    <source>
        <dbReference type="Proteomes" id="UP000035352"/>
    </source>
</evidence>
<evidence type="ECO:0000313" key="5">
    <source>
        <dbReference type="EMBL" id="AKJ30098.1"/>
    </source>
</evidence>
<gene>
    <name evidence="5" type="ORF">AAW51_3407</name>
</gene>
<feature type="chain" id="PRO_5005183642" evidence="3">
    <location>
        <begin position="28"/>
        <end position="280"/>
    </location>
</feature>
<feature type="domain" description="CzcB-like barrel-sandwich hybrid" evidence="4">
    <location>
        <begin position="43"/>
        <end position="188"/>
    </location>
</feature>
<dbReference type="InterPro" id="IPR058647">
    <property type="entry name" value="BSH_CzcB-like"/>
</dbReference>
<dbReference type="PANTHER" id="PTHR30469:SF15">
    <property type="entry name" value="HLYD FAMILY OF SECRETION PROTEINS"/>
    <property type="match status" value="1"/>
</dbReference>
<sequence length="280" mass="30360">MKMCRVSGALAALSVLMATVMATPARASASAGEFDCMIEPAQVVEVRSPVVGLLQQVHVRRGESVRRGQLLVSIESSVEQSASETARFRAGAQGSLLLAQSKLRAAREKARRYEDLYEEEFVSAQARDDAAAELRTAQAELKTAEENAQLAKLEHRQSVDQLNRRVLRSPFDGVVVDQYLYPGALVDSGEGKKPILKIAQTDPLVVRAILPFRVFPQVKAGGAATVVPEAPFKGEVQTRIKTVDRLIDSAAGTFGVLVELDNKRQTLPGGIRCRLRIAGL</sequence>
<reference evidence="5 6" key="1">
    <citation type="submission" date="2015-05" db="EMBL/GenBank/DDBJ databases">
        <authorList>
            <person name="Tang B."/>
            <person name="Yu Y."/>
        </authorList>
    </citation>
    <scope>NUCLEOTIDE SEQUENCE [LARGE SCALE GENOMIC DNA]</scope>
    <source>
        <strain evidence="5 6">DSM 7029</strain>
    </source>
</reference>
<keyword evidence="6" id="KW-1185">Reference proteome</keyword>
<protein>
    <submittedName>
        <fullName evidence="5">Membrane-fusion protein</fullName>
    </submittedName>
</protein>
<keyword evidence="2" id="KW-0175">Coiled coil</keyword>
<evidence type="ECO:0000259" key="4">
    <source>
        <dbReference type="Pfam" id="PF25973"/>
    </source>
</evidence>
<dbReference type="STRING" id="413882.AAW51_3407"/>
<evidence type="ECO:0000256" key="2">
    <source>
        <dbReference type="SAM" id="Coils"/>
    </source>
</evidence>
<dbReference type="GO" id="GO:1990281">
    <property type="term" value="C:efflux pump complex"/>
    <property type="evidence" value="ECO:0007669"/>
    <property type="project" value="TreeGrafter"/>
</dbReference>
<dbReference type="Proteomes" id="UP000035352">
    <property type="component" value="Chromosome"/>
</dbReference>
<dbReference type="Gene3D" id="1.10.287.470">
    <property type="entry name" value="Helix hairpin bin"/>
    <property type="match status" value="1"/>
</dbReference>
<dbReference type="KEGG" id="pbh:AAW51_3407"/>
<dbReference type="Pfam" id="PF25973">
    <property type="entry name" value="BSH_CzcB"/>
    <property type="match status" value="1"/>
</dbReference>
<feature type="coiled-coil region" evidence="2">
    <location>
        <begin position="96"/>
        <end position="156"/>
    </location>
</feature>
<evidence type="ECO:0000256" key="1">
    <source>
        <dbReference type="ARBA" id="ARBA00009477"/>
    </source>
</evidence>
<dbReference type="PANTHER" id="PTHR30469">
    <property type="entry name" value="MULTIDRUG RESISTANCE PROTEIN MDTA"/>
    <property type="match status" value="1"/>
</dbReference>
<dbReference type="Gene3D" id="2.40.30.170">
    <property type="match status" value="1"/>
</dbReference>
<proteinExistence type="inferred from homology"/>
<name>A0A0G3BQ36_9BURK</name>
<dbReference type="InterPro" id="IPR006143">
    <property type="entry name" value="RND_pump_MFP"/>
</dbReference>
<dbReference type="RefSeq" id="WP_053013661.1">
    <property type="nucleotide sequence ID" value="NZ_CP011371.1"/>
</dbReference>
<accession>A0A0G3BQ36</accession>
<comment type="similarity">
    <text evidence="1">Belongs to the membrane fusion protein (MFP) (TC 8.A.1) family.</text>
</comment>
<dbReference type="Gene3D" id="2.40.50.100">
    <property type="match status" value="1"/>
</dbReference>
<evidence type="ECO:0000256" key="3">
    <source>
        <dbReference type="SAM" id="SignalP"/>
    </source>
</evidence>
<keyword evidence="3" id="KW-0732">Signal</keyword>
<dbReference type="GO" id="GO:0015562">
    <property type="term" value="F:efflux transmembrane transporter activity"/>
    <property type="evidence" value="ECO:0007669"/>
    <property type="project" value="TreeGrafter"/>
</dbReference>